<dbReference type="EMBL" id="CAUJNA010001317">
    <property type="protein sequence ID" value="CAJ1386013.1"/>
    <property type="molecule type" value="Genomic_DNA"/>
</dbReference>
<evidence type="ECO:0000256" key="2">
    <source>
        <dbReference type="SAM" id="MobiDB-lite"/>
    </source>
</evidence>
<feature type="region of interest" description="Disordered" evidence="2">
    <location>
        <begin position="135"/>
        <end position="155"/>
    </location>
</feature>
<name>A0AA36N181_9DINO</name>
<gene>
    <name evidence="3" type="ORF">EVOR1521_LOCUS12479</name>
</gene>
<feature type="coiled-coil region" evidence="1">
    <location>
        <begin position="70"/>
        <end position="104"/>
    </location>
</feature>
<keyword evidence="4" id="KW-1185">Reference proteome</keyword>
<reference evidence="3" key="1">
    <citation type="submission" date="2023-08" db="EMBL/GenBank/DDBJ databases">
        <authorList>
            <person name="Chen Y."/>
            <person name="Shah S."/>
            <person name="Dougan E. K."/>
            <person name="Thang M."/>
            <person name="Chan C."/>
        </authorList>
    </citation>
    <scope>NUCLEOTIDE SEQUENCE</scope>
</reference>
<comment type="caution">
    <text evidence="3">The sequence shown here is derived from an EMBL/GenBank/DDBJ whole genome shotgun (WGS) entry which is preliminary data.</text>
</comment>
<evidence type="ECO:0000313" key="4">
    <source>
        <dbReference type="Proteomes" id="UP001178507"/>
    </source>
</evidence>
<sequence>MDAIQASDPGLDWRVREDIDALSRRLDALEVLCAPGRGLQGQIHTLTNEVRRLEDVGMEQTRDTAGLRARVAVEELAAAQRAEVEKLEAQMADLQQGVEERLRVLAAELRSEAAMRCAEVRAEMLKLPEVQVSRLDVQESPQPGSTGYDKATELDSSLGSLGSFGSLKESTEQLRRCLKDLAQVPEGARADMRPQGST</sequence>
<keyword evidence="1" id="KW-0175">Coiled coil</keyword>
<evidence type="ECO:0000256" key="1">
    <source>
        <dbReference type="SAM" id="Coils"/>
    </source>
</evidence>
<proteinExistence type="predicted"/>
<organism evidence="3 4">
    <name type="scientific">Effrenium voratum</name>
    <dbReference type="NCBI Taxonomy" id="2562239"/>
    <lineage>
        <taxon>Eukaryota</taxon>
        <taxon>Sar</taxon>
        <taxon>Alveolata</taxon>
        <taxon>Dinophyceae</taxon>
        <taxon>Suessiales</taxon>
        <taxon>Symbiodiniaceae</taxon>
        <taxon>Effrenium</taxon>
    </lineage>
</organism>
<dbReference type="Proteomes" id="UP001178507">
    <property type="component" value="Unassembled WGS sequence"/>
</dbReference>
<protein>
    <submittedName>
        <fullName evidence="3">Uncharacterized protein</fullName>
    </submittedName>
</protein>
<accession>A0AA36N181</accession>
<evidence type="ECO:0000313" key="3">
    <source>
        <dbReference type="EMBL" id="CAJ1386013.1"/>
    </source>
</evidence>
<dbReference type="AlphaFoldDB" id="A0AA36N181"/>